<evidence type="ECO:0000256" key="1">
    <source>
        <dbReference type="ARBA" id="ARBA00007352"/>
    </source>
</evidence>
<evidence type="ECO:0000313" key="11">
    <source>
        <dbReference type="Proteomes" id="UP000000323"/>
    </source>
</evidence>
<dbReference type="InterPro" id="IPR044304">
    <property type="entry name" value="NUBPL-like"/>
</dbReference>
<comment type="similarity">
    <text evidence="8">Belongs to the Mrp/NBP35 ATP-binding proteins family.</text>
</comment>
<keyword evidence="11" id="KW-1185">Reference proteome</keyword>
<keyword evidence="8" id="KW-0378">Hydrolase</keyword>
<name>D1CG29_THET1</name>
<comment type="subunit">
    <text evidence="8">Homodimer.</text>
</comment>
<accession>D1CG29</accession>
<dbReference type="HAMAP" id="MF_02040">
    <property type="entry name" value="Mrp_NBP35"/>
    <property type="match status" value="1"/>
</dbReference>
<dbReference type="Pfam" id="PF10609">
    <property type="entry name" value="ParA"/>
    <property type="match status" value="1"/>
</dbReference>
<dbReference type="PANTHER" id="PTHR42961">
    <property type="entry name" value="IRON-SULFUR PROTEIN NUBPL"/>
    <property type="match status" value="1"/>
</dbReference>
<evidence type="ECO:0000256" key="4">
    <source>
        <dbReference type="ARBA" id="ARBA00022741"/>
    </source>
</evidence>
<dbReference type="GO" id="GO:0046872">
    <property type="term" value="F:metal ion binding"/>
    <property type="evidence" value="ECO:0007669"/>
    <property type="project" value="UniProtKB-KW"/>
</dbReference>
<comment type="function">
    <text evidence="8">Binds and transfers iron-sulfur (Fe-S) clusters to target apoproteins. Can hydrolyze ATP.</text>
</comment>
<dbReference type="Proteomes" id="UP000000323">
    <property type="component" value="Chromosome 1"/>
</dbReference>
<keyword evidence="7 8" id="KW-0411">Iron-sulfur</keyword>
<evidence type="ECO:0000313" key="10">
    <source>
        <dbReference type="EMBL" id="ACZ41885.1"/>
    </source>
</evidence>
<dbReference type="EMBL" id="CP001825">
    <property type="protein sequence ID" value="ACZ41885.1"/>
    <property type="molecule type" value="Genomic_DNA"/>
</dbReference>
<dbReference type="GO" id="GO:0005524">
    <property type="term" value="F:ATP binding"/>
    <property type="evidence" value="ECO:0007669"/>
    <property type="project" value="UniProtKB-UniRule"/>
</dbReference>
<dbReference type="RefSeq" id="WP_012874920.1">
    <property type="nucleotide sequence ID" value="NC_013525.1"/>
</dbReference>
<dbReference type="InterPro" id="IPR034904">
    <property type="entry name" value="FSCA_dom_sf"/>
</dbReference>
<dbReference type="GO" id="GO:0140663">
    <property type="term" value="F:ATP-dependent FeS chaperone activity"/>
    <property type="evidence" value="ECO:0007669"/>
    <property type="project" value="InterPro"/>
</dbReference>
<evidence type="ECO:0000256" key="8">
    <source>
        <dbReference type="HAMAP-Rule" id="MF_02040"/>
    </source>
</evidence>
<evidence type="ECO:0000256" key="3">
    <source>
        <dbReference type="ARBA" id="ARBA00022723"/>
    </source>
</evidence>
<gene>
    <name evidence="10" type="ordered locus">Tter_0968</name>
</gene>
<feature type="binding site" evidence="8">
    <location>
        <begin position="113"/>
        <end position="120"/>
    </location>
    <ligand>
        <name>ATP</name>
        <dbReference type="ChEBI" id="CHEBI:30616"/>
    </ligand>
</feature>
<dbReference type="CDD" id="cd02037">
    <property type="entry name" value="Mrp_NBP35"/>
    <property type="match status" value="1"/>
</dbReference>
<evidence type="ECO:0000259" key="9">
    <source>
        <dbReference type="Pfam" id="PF01883"/>
    </source>
</evidence>
<comment type="similarity">
    <text evidence="2">In the C-terminal section; belongs to the Mrp/NBP35 ATP-binding proteins family.</text>
</comment>
<dbReference type="InterPro" id="IPR027417">
    <property type="entry name" value="P-loop_NTPase"/>
</dbReference>
<dbReference type="Gene3D" id="3.40.50.300">
    <property type="entry name" value="P-loop containing nucleotide triphosphate hydrolases"/>
    <property type="match status" value="1"/>
</dbReference>
<evidence type="ECO:0000256" key="6">
    <source>
        <dbReference type="ARBA" id="ARBA00023004"/>
    </source>
</evidence>
<dbReference type="HOGENOM" id="CLU_024839_0_0_0"/>
<dbReference type="GO" id="GO:0051539">
    <property type="term" value="F:4 iron, 4 sulfur cluster binding"/>
    <property type="evidence" value="ECO:0007669"/>
    <property type="project" value="TreeGrafter"/>
</dbReference>
<evidence type="ECO:0000256" key="2">
    <source>
        <dbReference type="ARBA" id="ARBA00008205"/>
    </source>
</evidence>
<sequence>MFGGNNSTHLDEKNILEVLSNVQDPELGRDIVSLKMVDTLKLEGDRLYLKITLTTPACPLKSRIESDIRQALSRLDGLKEVKIDFNSRVTPRRFGPMTQLLPGVAHTIAVASAKGGVGKSTMSVGLAVALQQSGARVGLLDADIHGPNIPIMLGVEVPPAQEGERLIPAESHGVKLISTAFFMQADTPAIWRGPMVGKMIQELLMRVDWGELDYLIVDLPPGTGDASLTLAQSVPLSGAVIVTTPQDVALADVGRGIAMFKKLNVPILGLIENMSYFICPHCNERTDIFGHGGEETAKRLKLDFLGEVPLHPAIRMGGDSGQPILVTAPDSPQAEAIRNIAYKVAAKISVLNLKNSSSIAGKSFIPLTPNR</sequence>
<organism evidence="10 11">
    <name type="scientific">Thermobaculum terrenum (strain ATCC BAA-798 / CCMEE 7001 / YNP1)</name>
    <dbReference type="NCBI Taxonomy" id="525904"/>
    <lineage>
        <taxon>Bacteria</taxon>
        <taxon>Bacillati</taxon>
        <taxon>Chloroflexota</taxon>
        <taxon>Chloroflexia</taxon>
        <taxon>Candidatus Thermobaculales</taxon>
        <taxon>Candidatus Thermobaculaceae</taxon>
        <taxon>Thermobaculum</taxon>
    </lineage>
</organism>
<dbReference type="FunFam" id="3.40.50.300:FF:001119">
    <property type="entry name" value="Iron-sulfur cluster carrier protein"/>
    <property type="match status" value="1"/>
</dbReference>
<dbReference type="PANTHER" id="PTHR42961:SF2">
    <property type="entry name" value="IRON-SULFUR PROTEIN NUBPL"/>
    <property type="match status" value="1"/>
</dbReference>
<dbReference type="AlphaFoldDB" id="D1CG29"/>
<dbReference type="SUPFAM" id="SSF52540">
    <property type="entry name" value="P-loop containing nucleoside triphosphate hydrolases"/>
    <property type="match status" value="1"/>
</dbReference>
<dbReference type="Pfam" id="PF01883">
    <property type="entry name" value="FeS_assembly_P"/>
    <property type="match status" value="1"/>
</dbReference>
<dbReference type="SUPFAM" id="SSF117916">
    <property type="entry name" value="Fe-S cluster assembly (FSCA) domain-like"/>
    <property type="match status" value="1"/>
</dbReference>
<dbReference type="InterPro" id="IPR019591">
    <property type="entry name" value="Mrp/NBP35_ATP-bd"/>
</dbReference>
<dbReference type="GO" id="GO:0016887">
    <property type="term" value="F:ATP hydrolysis activity"/>
    <property type="evidence" value="ECO:0007669"/>
    <property type="project" value="UniProtKB-UniRule"/>
</dbReference>
<dbReference type="InterPro" id="IPR000808">
    <property type="entry name" value="Mrp-like_CS"/>
</dbReference>
<keyword evidence="4 8" id="KW-0547">Nucleotide-binding</keyword>
<dbReference type="eggNOG" id="COG0489">
    <property type="taxonomic scope" value="Bacteria"/>
</dbReference>
<dbReference type="InterPro" id="IPR002744">
    <property type="entry name" value="MIP18-like"/>
</dbReference>
<proteinExistence type="inferred from homology"/>
<dbReference type="OrthoDB" id="9809679at2"/>
<dbReference type="STRING" id="525904.Tter_0968"/>
<evidence type="ECO:0000256" key="5">
    <source>
        <dbReference type="ARBA" id="ARBA00022840"/>
    </source>
</evidence>
<dbReference type="InterPro" id="IPR033756">
    <property type="entry name" value="YlxH/NBP35"/>
</dbReference>
<reference evidence="11" key="1">
    <citation type="journal article" date="2010" name="Stand. Genomic Sci.">
        <title>Complete genome sequence of 'Thermobaculum terrenum' type strain (YNP1).</title>
        <authorList>
            <person name="Kiss H."/>
            <person name="Cleland D."/>
            <person name="Lapidus A."/>
            <person name="Lucas S."/>
            <person name="Glavina Del Rio T."/>
            <person name="Nolan M."/>
            <person name="Tice H."/>
            <person name="Han C."/>
            <person name="Goodwin L."/>
            <person name="Pitluck S."/>
            <person name="Liolios K."/>
            <person name="Ivanova N."/>
            <person name="Mavromatis K."/>
            <person name="Ovchinnikova G."/>
            <person name="Pati A."/>
            <person name="Chen A."/>
            <person name="Palaniappan K."/>
            <person name="Land M."/>
            <person name="Hauser L."/>
            <person name="Chang Y."/>
            <person name="Jeffries C."/>
            <person name="Lu M."/>
            <person name="Brettin T."/>
            <person name="Detter J."/>
            <person name="Goker M."/>
            <person name="Tindall B."/>
            <person name="Beck B."/>
            <person name="McDermott T."/>
            <person name="Woyke T."/>
            <person name="Bristow J."/>
            <person name="Eisen J."/>
            <person name="Markowitz V."/>
            <person name="Hugenholtz P."/>
            <person name="Kyrpides N."/>
            <person name="Klenk H."/>
            <person name="Cheng J."/>
        </authorList>
    </citation>
    <scope>NUCLEOTIDE SEQUENCE [LARGE SCALE GENOMIC DNA]</scope>
    <source>
        <strain evidence="11">ATCC BAA-798 / YNP1</strain>
    </source>
</reference>
<dbReference type="PROSITE" id="PS01215">
    <property type="entry name" value="MRP"/>
    <property type="match status" value="1"/>
</dbReference>
<dbReference type="GO" id="GO:0016226">
    <property type="term" value="P:iron-sulfur cluster assembly"/>
    <property type="evidence" value="ECO:0007669"/>
    <property type="project" value="InterPro"/>
</dbReference>
<comment type="similarity">
    <text evidence="1">In the N-terminal section; belongs to the MIP18 family.</text>
</comment>
<keyword evidence="6 8" id="KW-0408">Iron</keyword>
<protein>
    <recommendedName>
        <fullName evidence="8">Iron-sulfur cluster carrier protein</fullName>
    </recommendedName>
</protein>
<dbReference type="KEGG" id="ttr:Tter_0968"/>
<dbReference type="Gene3D" id="3.30.300.130">
    <property type="entry name" value="Fe-S cluster assembly (FSCA)"/>
    <property type="match status" value="1"/>
</dbReference>
<evidence type="ECO:0000256" key="7">
    <source>
        <dbReference type="ARBA" id="ARBA00023014"/>
    </source>
</evidence>
<keyword evidence="5 8" id="KW-0067">ATP-binding</keyword>
<feature type="domain" description="MIP18 family-like" evidence="9">
    <location>
        <begin position="13"/>
        <end position="84"/>
    </location>
</feature>
<keyword evidence="3 8" id="KW-0479">Metal-binding</keyword>